<dbReference type="EMBL" id="PXWF02000258">
    <property type="protein sequence ID" value="PWF45063.1"/>
    <property type="molecule type" value="Genomic_DNA"/>
</dbReference>
<evidence type="ECO:0000256" key="1">
    <source>
        <dbReference type="SAM" id="MobiDB-lite"/>
    </source>
</evidence>
<keyword evidence="4" id="KW-1185">Reference proteome</keyword>
<protein>
    <submittedName>
        <fullName evidence="3">Uncharacterized protein</fullName>
    </submittedName>
</protein>
<evidence type="ECO:0000313" key="4">
    <source>
        <dbReference type="Proteomes" id="UP000241421"/>
    </source>
</evidence>
<sequence>MTKTLLLLPLLAALCMAGGAARADGLSDLKAALEHGSKATPVKGRIEARVVRRLGEGASAVETTGRANIQVSDGAGGLALSYGEGLLAQVRAEQSARAKDPDIKTPTLHTLGELGTGEVLSLLSAAPRILRSLEKAHFKSERAATHNGKPARLLSFDIPIETLSKRDRKYAKRLDSVYEIWIGPDGTPLASRKRQTVWGRAFVVITFEATTEEYSTYGLVDGRLVALRIDSHDKAEGMGERDETKSVKTLQVQS</sequence>
<feature type="region of interest" description="Disordered" evidence="1">
    <location>
        <begin position="235"/>
        <end position="254"/>
    </location>
</feature>
<evidence type="ECO:0000256" key="2">
    <source>
        <dbReference type="SAM" id="SignalP"/>
    </source>
</evidence>
<keyword evidence="2" id="KW-0732">Signal</keyword>
<feature type="signal peptide" evidence="2">
    <location>
        <begin position="1"/>
        <end position="23"/>
    </location>
</feature>
<evidence type="ECO:0000313" key="3">
    <source>
        <dbReference type="EMBL" id="PWF45063.1"/>
    </source>
</evidence>
<proteinExistence type="predicted"/>
<reference evidence="3 4" key="1">
    <citation type="submission" date="2018-04" db="EMBL/GenBank/DDBJ databases">
        <title>Massilia violaceinigra sp. nov., a novel purple-pigmented bacterium isolated from Tianshan glacier, Xinjiang, China.</title>
        <authorList>
            <person name="Wang H."/>
        </authorList>
    </citation>
    <scope>NUCLEOTIDE SEQUENCE [LARGE SCALE GENOMIC DNA]</scope>
    <source>
        <strain evidence="3 4">B448-2</strain>
    </source>
</reference>
<feature type="chain" id="PRO_5015620298" evidence="2">
    <location>
        <begin position="24"/>
        <end position="254"/>
    </location>
</feature>
<dbReference type="AlphaFoldDB" id="A0A2U2HHD2"/>
<dbReference type="Proteomes" id="UP000241421">
    <property type="component" value="Unassembled WGS sequence"/>
</dbReference>
<gene>
    <name evidence="3" type="ORF">C7C56_018245</name>
</gene>
<dbReference type="RefSeq" id="WP_106758797.1">
    <property type="nucleotide sequence ID" value="NZ_PXWF02000258.1"/>
</dbReference>
<accession>A0A2U2HHD2</accession>
<feature type="compositionally biased region" description="Basic and acidic residues" evidence="1">
    <location>
        <begin position="235"/>
        <end position="246"/>
    </location>
</feature>
<comment type="caution">
    <text evidence="3">The sequence shown here is derived from an EMBL/GenBank/DDBJ whole genome shotgun (WGS) entry which is preliminary data.</text>
</comment>
<organism evidence="3 4">
    <name type="scientific">Massilia glaciei</name>
    <dbReference type="NCBI Taxonomy" id="1524097"/>
    <lineage>
        <taxon>Bacteria</taxon>
        <taxon>Pseudomonadati</taxon>
        <taxon>Pseudomonadota</taxon>
        <taxon>Betaproteobacteria</taxon>
        <taxon>Burkholderiales</taxon>
        <taxon>Oxalobacteraceae</taxon>
        <taxon>Telluria group</taxon>
        <taxon>Massilia</taxon>
    </lineage>
</organism>
<dbReference type="OrthoDB" id="5704176at2"/>
<name>A0A2U2HHD2_9BURK</name>